<accession>A0AAQ3M212</accession>
<reference evidence="1 2" key="1">
    <citation type="submission" date="2023-11" db="EMBL/GenBank/DDBJ databases">
        <title>An acidophilic fungus is an integral part of prey digestion in a carnivorous sundew plant.</title>
        <authorList>
            <person name="Tsai I.J."/>
        </authorList>
    </citation>
    <scope>NUCLEOTIDE SEQUENCE [LARGE SCALE GENOMIC DNA]</scope>
    <source>
        <strain evidence="1">169a</strain>
    </source>
</reference>
<organism evidence="1 2">
    <name type="scientific">Acrodontium crateriforme</name>
    <dbReference type="NCBI Taxonomy" id="150365"/>
    <lineage>
        <taxon>Eukaryota</taxon>
        <taxon>Fungi</taxon>
        <taxon>Dikarya</taxon>
        <taxon>Ascomycota</taxon>
        <taxon>Pezizomycotina</taxon>
        <taxon>Dothideomycetes</taxon>
        <taxon>Dothideomycetidae</taxon>
        <taxon>Mycosphaerellales</taxon>
        <taxon>Teratosphaeriaceae</taxon>
        <taxon>Acrodontium</taxon>
    </lineage>
</organism>
<sequence length="223" mass="24615">MSYLDEKIPTITPLPPKFHIFRTKPTLGKKLLRIGQTETQLQNAISLGADSWKHCGTAIHMGPERDSPKAAFAVNRYGLNNKIIVTFPAFDDSSVEMRGHWGLIRTTFDFEMGVGFGADRHVERFQWRSAKKGECQSVGRRGWKLLRLGGFDAHVVKGGKEDDAEIVALWSTDYCTNYLSGNFELVGAGRSGVLGDQWTYMAAVSALTIGKALRTMTTTAAVS</sequence>
<name>A0AAQ3M212_9PEZI</name>
<keyword evidence="2" id="KW-1185">Reference proteome</keyword>
<dbReference type="AlphaFoldDB" id="A0AAQ3M212"/>
<protein>
    <submittedName>
        <fullName evidence="1">Uncharacterized protein</fullName>
    </submittedName>
</protein>
<proteinExistence type="predicted"/>
<evidence type="ECO:0000313" key="2">
    <source>
        <dbReference type="Proteomes" id="UP001303373"/>
    </source>
</evidence>
<evidence type="ECO:0000313" key="1">
    <source>
        <dbReference type="EMBL" id="WPH00282.1"/>
    </source>
</evidence>
<dbReference type="EMBL" id="CP138583">
    <property type="protein sequence ID" value="WPH00282.1"/>
    <property type="molecule type" value="Genomic_DNA"/>
</dbReference>
<dbReference type="Proteomes" id="UP001303373">
    <property type="component" value="Chromosome 4"/>
</dbReference>
<gene>
    <name evidence="1" type="ORF">R9X50_00310600</name>
</gene>